<evidence type="ECO:0000313" key="3">
    <source>
        <dbReference type="Proteomes" id="UP000576209"/>
    </source>
</evidence>
<sequence>MLLFFALPQVLWAQRDSSDFRRLQVGLVGGQMWHTVDFTPTVDVLTLPGQSYGIAIRYFDKQLVGFQAEASLASAGWQENYGDELYERRLDYAEIQLLTQFSVGRGFIQPLLQLGPYLSVPLEDNETLPASFDPDQEPANTYRGRELPFRLNYGLRAGLGLNVEAGPLTLQLEGRILQGFSNLLKPGESQVATSIRQAYGGNLGLFYAIR</sequence>
<reference evidence="2 3" key="1">
    <citation type="submission" date="2020-08" db="EMBL/GenBank/DDBJ databases">
        <title>Genomic Encyclopedia of Type Strains, Phase IV (KMG-IV): sequencing the most valuable type-strain genomes for metagenomic binning, comparative biology and taxonomic classification.</title>
        <authorList>
            <person name="Goeker M."/>
        </authorList>
    </citation>
    <scope>NUCLEOTIDE SEQUENCE [LARGE SCALE GENOMIC DNA]</scope>
    <source>
        <strain evidence="2 3">DSM 105137</strain>
    </source>
</reference>
<dbReference type="EMBL" id="JACIFF010000008">
    <property type="protein sequence ID" value="MBB4080457.1"/>
    <property type="molecule type" value="Genomic_DNA"/>
</dbReference>
<protein>
    <recommendedName>
        <fullName evidence="1">Outer membrane protein beta-barrel domain-containing protein</fullName>
    </recommendedName>
</protein>
<proteinExistence type="predicted"/>
<dbReference type="Pfam" id="PF13568">
    <property type="entry name" value="OMP_b-brl_2"/>
    <property type="match status" value="1"/>
</dbReference>
<evidence type="ECO:0000313" key="2">
    <source>
        <dbReference type="EMBL" id="MBB4080457.1"/>
    </source>
</evidence>
<keyword evidence="3" id="KW-1185">Reference proteome</keyword>
<organism evidence="2 3">
    <name type="scientific">Neolewinella aquimaris</name>
    <dbReference type="NCBI Taxonomy" id="1835722"/>
    <lineage>
        <taxon>Bacteria</taxon>
        <taxon>Pseudomonadati</taxon>
        <taxon>Bacteroidota</taxon>
        <taxon>Saprospiria</taxon>
        <taxon>Saprospirales</taxon>
        <taxon>Lewinellaceae</taxon>
        <taxon>Neolewinella</taxon>
    </lineage>
</organism>
<evidence type="ECO:0000259" key="1">
    <source>
        <dbReference type="Pfam" id="PF13568"/>
    </source>
</evidence>
<accession>A0A840EAK3</accession>
<feature type="domain" description="Outer membrane protein beta-barrel" evidence="1">
    <location>
        <begin position="12"/>
        <end position="184"/>
    </location>
</feature>
<dbReference type="RefSeq" id="WP_183496694.1">
    <property type="nucleotide sequence ID" value="NZ_JACIFF010000008.1"/>
</dbReference>
<name>A0A840EAK3_9BACT</name>
<dbReference type="Proteomes" id="UP000576209">
    <property type="component" value="Unassembled WGS sequence"/>
</dbReference>
<gene>
    <name evidence="2" type="ORF">GGR28_003091</name>
</gene>
<comment type="caution">
    <text evidence="2">The sequence shown here is derived from an EMBL/GenBank/DDBJ whole genome shotgun (WGS) entry which is preliminary data.</text>
</comment>
<dbReference type="AlphaFoldDB" id="A0A840EAK3"/>
<dbReference type="InterPro" id="IPR025665">
    <property type="entry name" value="Beta-barrel_OMP_2"/>
</dbReference>